<dbReference type="Pfam" id="PF01486">
    <property type="entry name" value="K-box"/>
    <property type="match status" value="1"/>
</dbReference>
<reference evidence="7" key="1">
    <citation type="submission" date="2019-11" db="EMBL/GenBank/DDBJ databases">
        <authorList>
            <person name="Liu Y."/>
            <person name="Hou J."/>
            <person name="Li T.-Q."/>
            <person name="Guan C.-H."/>
            <person name="Wu X."/>
            <person name="Wu H.-Z."/>
            <person name="Ling F."/>
            <person name="Zhang R."/>
            <person name="Shi X.-G."/>
            <person name="Ren J.-P."/>
            <person name="Chen E.-F."/>
            <person name="Sun J.-M."/>
        </authorList>
    </citation>
    <scope>NUCLEOTIDE SEQUENCE</scope>
    <source>
        <strain evidence="7">Adult_tree_wgs_1</strain>
        <tissue evidence="7">Leaves</tissue>
    </source>
</reference>
<evidence type="ECO:0000259" key="6">
    <source>
        <dbReference type="PROSITE" id="PS50066"/>
    </source>
</evidence>
<accession>A0A834LQE6</accession>
<evidence type="ECO:0000256" key="2">
    <source>
        <dbReference type="ARBA" id="ARBA00023015"/>
    </source>
</evidence>
<evidence type="ECO:0000256" key="5">
    <source>
        <dbReference type="ARBA" id="ARBA00023242"/>
    </source>
</evidence>
<protein>
    <recommendedName>
        <fullName evidence="6">MADS-box domain-containing protein</fullName>
    </recommendedName>
</protein>
<dbReference type="SMART" id="SM00432">
    <property type="entry name" value="MADS"/>
    <property type="match status" value="1"/>
</dbReference>
<keyword evidence="4" id="KW-0804">Transcription</keyword>
<dbReference type="InterPro" id="IPR002100">
    <property type="entry name" value="TF_MADSbox"/>
</dbReference>
<keyword evidence="2" id="KW-0805">Transcription regulation</keyword>
<keyword evidence="8" id="KW-1185">Reference proteome</keyword>
<dbReference type="AlphaFoldDB" id="A0A834LQE6"/>
<dbReference type="GO" id="GO:0003700">
    <property type="term" value="F:DNA-binding transcription factor activity"/>
    <property type="evidence" value="ECO:0007669"/>
    <property type="project" value="InterPro"/>
</dbReference>
<dbReference type="GO" id="GO:0045944">
    <property type="term" value="P:positive regulation of transcription by RNA polymerase II"/>
    <property type="evidence" value="ECO:0007669"/>
    <property type="project" value="InterPro"/>
</dbReference>
<dbReference type="InterPro" id="IPR050142">
    <property type="entry name" value="MADS-box/MEF2_TF"/>
</dbReference>
<dbReference type="InterPro" id="IPR033896">
    <property type="entry name" value="MEF2-like_N"/>
</dbReference>
<dbReference type="PROSITE" id="PS50066">
    <property type="entry name" value="MADS_BOX_2"/>
    <property type="match status" value="1"/>
</dbReference>
<evidence type="ECO:0000256" key="1">
    <source>
        <dbReference type="ARBA" id="ARBA00004123"/>
    </source>
</evidence>
<gene>
    <name evidence="7" type="ORF">RHSIM_Rhsim05G0112200</name>
</gene>
<dbReference type="SUPFAM" id="SSF55455">
    <property type="entry name" value="SRF-like"/>
    <property type="match status" value="1"/>
</dbReference>
<comment type="subcellular location">
    <subcellularLocation>
        <location evidence="1">Nucleus</location>
    </subcellularLocation>
</comment>
<name>A0A834LQE6_RHOSS</name>
<keyword evidence="5" id="KW-0539">Nucleus</keyword>
<evidence type="ECO:0000313" key="7">
    <source>
        <dbReference type="EMBL" id="KAF7143635.1"/>
    </source>
</evidence>
<dbReference type="Pfam" id="PF00319">
    <property type="entry name" value="SRF-TF"/>
    <property type="match status" value="1"/>
</dbReference>
<keyword evidence="3" id="KW-0238">DNA-binding</keyword>
<dbReference type="EMBL" id="WJXA01000005">
    <property type="protein sequence ID" value="KAF7143635.1"/>
    <property type="molecule type" value="Genomic_DNA"/>
</dbReference>
<comment type="caution">
    <text evidence="7">The sequence shown here is derived from an EMBL/GenBank/DDBJ whole genome shotgun (WGS) entry which is preliminary data.</text>
</comment>
<dbReference type="OrthoDB" id="1898716at2759"/>
<dbReference type="Gene3D" id="3.40.1810.10">
    <property type="entry name" value="Transcription factor, MADS-box"/>
    <property type="match status" value="1"/>
</dbReference>
<evidence type="ECO:0000256" key="3">
    <source>
        <dbReference type="ARBA" id="ARBA00023125"/>
    </source>
</evidence>
<dbReference type="InterPro" id="IPR002487">
    <property type="entry name" value="TF_Kbox"/>
</dbReference>
<dbReference type="PROSITE" id="PS00350">
    <property type="entry name" value="MADS_BOX_1"/>
    <property type="match status" value="1"/>
</dbReference>
<dbReference type="Proteomes" id="UP000626092">
    <property type="component" value="Unassembled WGS sequence"/>
</dbReference>
<dbReference type="PRINTS" id="PR00404">
    <property type="entry name" value="MADSDOMAIN"/>
</dbReference>
<feature type="domain" description="MADS-box" evidence="6">
    <location>
        <begin position="1"/>
        <end position="61"/>
    </location>
</feature>
<dbReference type="CDD" id="cd00265">
    <property type="entry name" value="MADS_MEF2_like"/>
    <property type="match status" value="1"/>
</dbReference>
<dbReference type="GO" id="GO:0005634">
    <property type="term" value="C:nucleus"/>
    <property type="evidence" value="ECO:0007669"/>
    <property type="project" value="UniProtKB-SubCell"/>
</dbReference>
<proteinExistence type="predicted"/>
<sequence>MGRGKIVIKRIDDATSRQVTFSKRRNGLLKKAKELSILCDAKVGVIVFSSTKRVYEFASTRQLKGEELNGLSVKDPENLESQLETSLKGIRTKKVLKKLSLGVIIHQENMKLCKEVNVLQRENAELQKKVYGENNTNSNKRSSMQPHCFSTGYESNGPIDLQLCQPQQRDYETPENATNLCGLLLQLLHEDKTSWRGRVVQV</sequence>
<dbReference type="InterPro" id="IPR036879">
    <property type="entry name" value="TF_MADSbox_sf"/>
</dbReference>
<dbReference type="GO" id="GO:0046983">
    <property type="term" value="F:protein dimerization activity"/>
    <property type="evidence" value="ECO:0007669"/>
    <property type="project" value="InterPro"/>
</dbReference>
<dbReference type="GO" id="GO:0000977">
    <property type="term" value="F:RNA polymerase II transcription regulatory region sequence-specific DNA binding"/>
    <property type="evidence" value="ECO:0007669"/>
    <property type="project" value="InterPro"/>
</dbReference>
<organism evidence="7 8">
    <name type="scientific">Rhododendron simsii</name>
    <name type="common">Sims's rhododendron</name>
    <dbReference type="NCBI Taxonomy" id="118357"/>
    <lineage>
        <taxon>Eukaryota</taxon>
        <taxon>Viridiplantae</taxon>
        <taxon>Streptophyta</taxon>
        <taxon>Embryophyta</taxon>
        <taxon>Tracheophyta</taxon>
        <taxon>Spermatophyta</taxon>
        <taxon>Magnoliopsida</taxon>
        <taxon>eudicotyledons</taxon>
        <taxon>Gunneridae</taxon>
        <taxon>Pentapetalae</taxon>
        <taxon>asterids</taxon>
        <taxon>Ericales</taxon>
        <taxon>Ericaceae</taxon>
        <taxon>Ericoideae</taxon>
        <taxon>Rhodoreae</taxon>
        <taxon>Rhododendron</taxon>
    </lineage>
</organism>
<evidence type="ECO:0000256" key="4">
    <source>
        <dbReference type="ARBA" id="ARBA00023163"/>
    </source>
</evidence>
<evidence type="ECO:0000313" key="8">
    <source>
        <dbReference type="Proteomes" id="UP000626092"/>
    </source>
</evidence>
<dbReference type="PANTHER" id="PTHR48019">
    <property type="entry name" value="SERUM RESPONSE FACTOR HOMOLOG"/>
    <property type="match status" value="1"/>
</dbReference>